<accession>A0AAD1SNY3</accession>
<protein>
    <submittedName>
        <fullName evidence="1">Uncharacterized protein</fullName>
    </submittedName>
</protein>
<name>A0AAD1SNY3_PELCU</name>
<keyword evidence="2" id="KW-1185">Reference proteome</keyword>
<dbReference type="AlphaFoldDB" id="A0AAD1SNY3"/>
<gene>
    <name evidence="1" type="ORF">PECUL_23A018142</name>
</gene>
<evidence type="ECO:0000313" key="2">
    <source>
        <dbReference type="Proteomes" id="UP001295444"/>
    </source>
</evidence>
<organism evidence="1 2">
    <name type="scientific">Pelobates cultripes</name>
    <name type="common">Western spadefoot toad</name>
    <dbReference type="NCBI Taxonomy" id="61616"/>
    <lineage>
        <taxon>Eukaryota</taxon>
        <taxon>Metazoa</taxon>
        <taxon>Chordata</taxon>
        <taxon>Craniata</taxon>
        <taxon>Vertebrata</taxon>
        <taxon>Euteleostomi</taxon>
        <taxon>Amphibia</taxon>
        <taxon>Batrachia</taxon>
        <taxon>Anura</taxon>
        <taxon>Pelobatoidea</taxon>
        <taxon>Pelobatidae</taxon>
        <taxon>Pelobates</taxon>
    </lineage>
</organism>
<proteinExistence type="predicted"/>
<dbReference type="EMBL" id="OW240918">
    <property type="protein sequence ID" value="CAH2306865.1"/>
    <property type="molecule type" value="Genomic_DNA"/>
</dbReference>
<dbReference type="Proteomes" id="UP001295444">
    <property type="component" value="Chromosome 07"/>
</dbReference>
<reference evidence="1" key="1">
    <citation type="submission" date="2022-03" db="EMBL/GenBank/DDBJ databases">
        <authorList>
            <person name="Alioto T."/>
            <person name="Alioto T."/>
            <person name="Gomez Garrido J."/>
        </authorList>
    </citation>
    <scope>NUCLEOTIDE SEQUENCE</scope>
</reference>
<sequence>MTSPRGLASHWVSGRCEMTPLRLPRCTLGLPIERRQTEAGTESHRRGGPRCVSFSCPPQCLPGKQRAPSSDPVGSPAQCYPGHSAPEPVCRLISRLSRLAAPAIG</sequence>
<evidence type="ECO:0000313" key="1">
    <source>
        <dbReference type="EMBL" id="CAH2306865.1"/>
    </source>
</evidence>